<keyword evidence="1" id="KW-0812">Transmembrane</keyword>
<dbReference type="Proteomes" id="UP000005824">
    <property type="component" value="Unassembled WGS sequence"/>
</dbReference>
<protein>
    <submittedName>
        <fullName evidence="2">Uncharacterized protein</fullName>
    </submittedName>
</protein>
<sequence length="320" mass="33278" precursor="true">MQMVSSVLAAPTSILGSLFSPSLADSLLPAGIATAGIVMIILAIVVSIPVTILVTAIPMWLSAKIAVSGRTTYGMAIKVIISRILAGIVILGVGVLLMFLIAAVGGKNTAPLVVGGIYAALMLVAVVTNLLIIAGTYDIGTIHAFGVQLLSGVISMVLGAVLFFSGVALFGKDSTGGLLQAAVQKIHDVQANGLAKALPAFNSPTTSAAPASETAALPPPSADYSAEIDNLLNAALHPDGPRPSLAERENIVRSLQEKLRVQKASLPAGDAHAMLVFQNQLNRYMALLETVQLERRLHPLRDEVVTQKPIGRDYASPAQK</sequence>
<feature type="transmembrane region" description="Helical" evidence="1">
    <location>
        <begin position="34"/>
        <end position="63"/>
    </location>
</feature>
<evidence type="ECO:0000313" key="2">
    <source>
        <dbReference type="EMBL" id="EDY18389.1"/>
    </source>
</evidence>
<gene>
    <name evidence="2" type="ORF">CfE428DRAFT_4173</name>
</gene>
<evidence type="ECO:0000256" key="1">
    <source>
        <dbReference type="SAM" id="Phobius"/>
    </source>
</evidence>
<dbReference type="STRING" id="497964.CfE428DRAFT_4173"/>
<reference evidence="2 3" key="1">
    <citation type="journal article" date="2011" name="J. Bacteriol.">
        <title>Genome sequence of Chthoniobacter flavus Ellin428, an aerobic heterotrophic soil bacterium.</title>
        <authorList>
            <person name="Kant R."/>
            <person name="van Passel M.W."/>
            <person name="Palva A."/>
            <person name="Lucas S."/>
            <person name="Lapidus A."/>
            <person name="Glavina Del Rio T."/>
            <person name="Dalin E."/>
            <person name="Tice H."/>
            <person name="Bruce D."/>
            <person name="Goodwin L."/>
            <person name="Pitluck S."/>
            <person name="Larimer F.W."/>
            <person name="Land M.L."/>
            <person name="Hauser L."/>
            <person name="Sangwan P."/>
            <person name="de Vos W.M."/>
            <person name="Janssen P.H."/>
            <person name="Smidt H."/>
        </authorList>
    </citation>
    <scope>NUCLEOTIDE SEQUENCE [LARGE SCALE GENOMIC DNA]</scope>
    <source>
        <strain evidence="2 3">Ellin428</strain>
    </source>
</reference>
<keyword evidence="3" id="KW-1185">Reference proteome</keyword>
<dbReference type="InParanoid" id="B4D5I4"/>
<comment type="caution">
    <text evidence="2">The sequence shown here is derived from an EMBL/GenBank/DDBJ whole genome shotgun (WGS) entry which is preliminary data.</text>
</comment>
<evidence type="ECO:0000313" key="3">
    <source>
        <dbReference type="Proteomes" id="UP000005824"/>
    </source>
</evidence>
<dbReference type="EMBL" id="ABVL01000013">
    <property type="protein sequence ID" value="EDY18389.1"/>
    <property type="molecule type" value="Genomic_DNA"/>
</dbReference>
<organism evidence="2 3">
    <name type="scientific">Chthoniobacter flavus Ellin428</name>
    <dbReference type="NCBI Taxonomy" id="497964"/>
    <lineage>
        <taxon>Bacteria</taxon>
        <taxon>Pseudomonadati</taxon>
        <taxon>Verrucomicrobiota</taxon>
        <taxon>Spartobacteria</taxon>
        <taxon>Chthoniobacterales</taxon>
        <taxon>Chthoniobacteraceae</taxon>
        <taxon>Chthoniobacter</taxon>
    </lineage>
</organism>
<proteinExistence type="predicted"/>
<name>B4D5I4_9BACT</name>
<keyword evidence="1" id="KW-0472">Membrane</keyword>
<keyword evidence="1" id="KW-1133">Transmembrane helix</keyword>
<dbReference type="AlphaFoldDB" id="B4D5I4"/>
<feature type="transmembrane region" description="Helical" evidence="1">
    <location>
        <begin position="149"/>
        <end position="170"/>
    </location>
</feature>
<feature type="transmembrane region" description="Helical" evidence="1">
    <location>
        <begin position="117"/>
        <end position="137"/>
    </location>
</feature>
<feature type="transmembrane region" description="Helical" evidence="1">
    <location>
        <begin position="84"/>
        <end position="105"/>
    </location>
</feature>
<accession>B4D5I4</accession>